<evidence type="ECO:0000313" key="2">
    <source>
        <dbReference type="Proteomes" id="UP001187315"/>
    </source>
</evidence>
<evidence type="ECO:0000313" key="1">
    <source>
        <dbReference type="EMBL" id="KAK2865881.1"/>
    </source>
</evidence>
<gene>
    <name evidence="1" type="ORF">Q7C36_001937</name>
</gene>
<dbReference type="AlphaFoldDB" id="A0AA88TGA8"/>
<name>A0AA88TGA8_TACVA</name>
<protein>
    <submittedName>
        <fullName evidence="1">Uncharacterized protein</fullName>
    </submittedName>
</protein>
<comment type="caution">
    <text evidence="1">The sequence shown here is derived from an EMBL/GenBank/DDBJ whole genome shotgun (WGS) entry which is preliminary data.</text>
</comment>
<keyword evidence="2" id="KW-1185">Reference proteome</keyword>
<dbReference type="EMBL" id="JAVHJS010000002">
    <property type="protein sequence ID" value="KAK2865881.1"/>
    <property type="molecule type" value="Genomic_DNA"/>
</dbReference>
<proteinExistence type="predicted"/>
<organism evidence="1 2">
    <name type="scientific">Tachysurus vachellii</name>
    <name type="common">Darkbarbel catfish</name>
    <name type="synonym">Pelteobagrus vachellii</name>
    <dbReference type="NCBI Taxonomy" id="175792"/>
    <lineage>
        <taxon>Eukaryota</taxon>
        <taxon>Metazoa</taxon>
        <taxon>Chordata</taxon>
        <taxon>Craniata</taxon>
        <taxon>Vertebrata</taxon>
        <taxon>Euteleostomi</taxon>
        <taxon>Actinopterygii</taxon>
        <taxon>Neopterygii</taxon>
        <taxon>Teleostei</taxon>
        <taxon>Ostariophysi</taxon>
        <taxon>Siluriformes</taxon>
        <taxon>Bagridae</taxon>
        <taxon>Tachysurus</taxon>
    </lineage>
</organism>
<accession>A0AA88TGA8</accession>
<sequence length="249" mass="29002">MAASSNTPLPQDDGLWMFLQSRGIPEKNIQKMQQWRSWSSVVGEIDDATMTAYIPAYGDRIATRRFCMEKQRKGGDDLKRQSLFEKLRRNLGTLTSNKDTDQDFEEEHSMQATKIHLRNNKRAVKMTSKIELGWIHDKKQVRKHNGGGTRVLDISKKATKTEILSEAKKLFFPNEKSRKRKWEEFSHNIFDFQEAYLDEGVSVGELYETHKLGILRFYLFTEHLTNEDEVFTEMTEGTDEQTDAARLNE</sequence>
<dbReference type="Proteomes" id="UP001187315">
    <property type="component" value="Unassembled WGS sequence"/>
</dbReference>
<reference evidence="1" key="1">
    <citation type="submission" date="2023-08" db="EMBL/GenBank/DDBJ databases">
        <title>Pelteobagrus vachellii genome.</title>
        <authorList>
            <person name="Liu H."/>
        </authorList>
    </citation>
    <scope>NUCLEOTIDE SEQUENCE</scope>
    <source>
        <strain evidence="1">PRFRI_2022a</strain>
        <tissue evidence="1">Muscle</tissue>
    </source>
</reference>